<evidence type="ECO:0000256" key="8">
    <source>
        <dbReference type="HAMAP-Rule" id="MF_01571"/>
    </source>
</evidence>
<proteinExistence type="inferred from homology"/>
<keyword evidence="5 8" id="KW-0030">Aminoacyl-tRNA synthetase</keyword>
<comment type="function">
    <text evidence="8">Catalyzes the attachment of proline to tRNA(Pro) in a two-step reaction: proline is first activated by ATP to form Pro-AMP and then transferred to the acceptor end of tRNA(Pro).</text>
</comment>
<evidence type="ECO:0000313" key="11">
    <source>
        <dbReference type="Proteomes" id="UP000510821"/>
    </source>
</evidence>
<dbReference type="GO" id="GO:0017101">
    <property type="term" value="C:aminoacyl-tRNA synthetase multienzyme complex"/>
    <property type="evidence" value="ECO:0007669"/>
    <property type="project" value="TreeGrafter"/>
</dbReference>
<dbReference type="Gene3D" id="3.30.110.30">
    <property type="entry name" value="C-terminal domain of ProRS"/>
    <property type="match status" value="1"/>
</dbReference>
<dbReference type="InterPro" id="IPR045864">
    <property type="entry name" value="aa-tRNA-synth_II/BPL/LPL"/>
</dbReference>
<dbReference type="Gene3D" id="3.30.930.10">
    <property type="entry name" value="Bira Bifunctional Protein, Domain 2"/>
    <property type="match status" value="1"/>
</dbReference>
<dbReference type="InterPro" id="IPR004154">
    <property type="entry name" value="Anticodon-bd"/>
</dbReference>
<dbReference type="GO" id="GO:0004827">
    <property type="term" value="F:proline-tRNA ligase activity"/>
    <property type="evidence" value="ECO:0007669"/>
    <property type="project" value="UniProtKB-UniRule"/>
</dbReference>
<comment type="similarity">
    <text evidence="7 8">Belongs to the class-II aminoacyl-tRNA synthetase family. ProS type 3 subfamily.</text>
</comment>
<dbReference type="InterPro" id="IPR006195">
    <property type="entry name" value="aa-tRNA-synth_II"/>
</dbReference>
<dbReference type="GO" id="GO:0005524">
    <property type="term" value="F:ATP binding"/>
    <property type="evidence" value="ECO:0007669"/>
    <property type="project" value="UniProtKB-UniRule"/>
</dbReference>
<dbReference type="NCBIfam" id="TIGR00408">
    <property type="entry name" value="proS_fam_I"/>
    <property type="match status" value="1"/>
</dbReference>
<evidence type="ECO:0000256" key="4">
    <source>
        <dbReference type="ARBA" id="ARBA00022917"/>
    </source>
</evidence>
<dbReference type="FunFam" id="3.40.50.800:FF:000005">
    <property type="entry name" value="bifunctional glutamate/proline--tRNA ligase"/>
    <property type="match status" value="1"/>
</dbReference>
<comment type="catalytic activity">
    <reaction evidence="6 8">
        <text>tRNA(Pro) + L-proline + ATP = L-prolyl-tRNA(Pro) + AMP + diphosphate</text>
        <dbReference type="Rhea" id="RHEA:14305"/>
        <dbReference type="Rhea" id="RHEA-COMP:9700"/>
        <dbReference type="Rhea" id="RHEA-COMP:9702"/>
        <dbReference type="ChEBI" id="CHEBI:30616"/>
        <dbReference type="ChEBI" id="CHEBI:33019"/>
        <dbReference type="ChEBI" id="CHEBI:60039"/>
        <dbReference type="ChEBI" id="CHEBI:78442"/>
        <dbReference type="ChEBI" id="CHEBI:78532"/>
        <dbReference type="ChEBI" id="CHEBI:456215"/>
        <dbReference type="EC" id="6.1.1.15"/>
    </reaction>
</comment>
<dbReference type="Proteomes" id="UP000510821">
    <property type="component" value="Chromosome"/>
</dbReference>
<dbReference type="GO" id="GO:0005737">
    <property type="term" value="C:cytoplasm"/>
    <property type="evidence" value="ECO:0007669"/>
    <property type="project" value="UniProtKB-SubCell"/>
</dbReference>
<dbReference type="InterPro" id="IPR004499">
    <property type="entry name" value="Pro-tRNA-ligase_IIa_arc-type"/>
</dbReference>
<evidence type="ECO:0000256" key="5">
    <source>
        <dbReference type="ARBA" id="ARBA00023146"/>
    </source>
</evidence>
<dbReference type="SUPFAM" id="SSF55681">
    <property type="entry name" value="Class II aaRS and biotin synthetases"/>
    <property type="match status" value="1"/>
</dbReference>
<keyword evidence="3 8" id="KW-0067">ATP-binding</keyword>
<comment type="subcellular location">
    <subcellularLocation>
        <location evidence="8">Cytoplasm</location>
    </subcellularLocation>
</comment>
<evidence type="ECO:0000256" key="3">
    <source>
        <dbReference type="ARBA" id="ARBA00022840"/>
    </source>
</evidence>
<sequence>MFIILQWDKSDSMKNPKNKFSEWYTEVIQEAELADIRYNVKGFLAHMPWSVRTMKNMYRILEAELEKKGHEPAWFPALIPESYFKKEAEHAEGFSADVFWVTEGGSDNVKFSERLALRPTSETAMYSMFSMWIRTWRDLPYKIYQSCQVWRFEGKSTKPFIRGREFYWTEAHDVFETEEEALKQVEEDMEITGNVLKQFAIPFIFFKRPEHDKFKGAVSTYAADSIMPDGKVIQLPSTHFLGQNFSKAFNIKFVDREGKERYGWQTCYGPAVWRIFGVLVAIHGDDKGLIIPPAIAPLTAIVVPVYFKGSDKAVIKKARLVKELLESSCIPAKVDERKEHTPGWKYNYWELKGVPVRIEVGPKDIEKKQLVLVRRDTGEKMTVKENEVVEKVRKLSEEIQQNLVARAEKFFKEHISEADSIDKLKQILSEKGGLVRISWCGSTECADHIKAETLGGNIRGAPLGKEEKAKGSCIRCGKKASQQVYVGKAY</sequence>
<gene>
    <name evidence="8" type="primary">proS</name>
    <name evidence="10" type="ORF">Sv326_0856</name>
</gene>
<dbReference type="PROSITE" id="PS50862">
    <property type="entry name" value="AA_TRNA_LIGASE_II"/>
    <property type="match status" value="1"/>
</dbReference>
<evidence type="ECO:0000256" key="6">
    <source>
        <dbReference type="ARBA" id="ARBA00047671"/>
    </source>
</evidence>
<dbReference type="InterPro" id="IPR002314">
    <property type="entry name" value="aa-tRNA-synt_IIb"/>
</dbReference>
<dbReference type="EMBL" id="CP058998">
    <property type="protein sequence ID" value="QLJ53031.1"/>
    <property type="molecule type" value="Genomic_DNA"/>
</dbReference>
<evidence type="ECO:0000256" key="1">
    <source>
        <dbReference type="ARBA" id="ARBA00022598"/>
    </source>
</evidence>
<keyword evidence="4 8" id="KW-0648">Protein biosynthesis</keyword>
<reference evidence="11" key="1">
    <citation type="submission" date="2020-07" db="EMBL/GenBank/DDBJ databases">
        <title>Metabolic diversity and evolutionary history of the archaeal phylum ###Micrarchaeota### uncovered from a freshwater lake metagenome.</title>
        <authorList>
            <person name="Kadnikov V.V."/>
            <person name="Savvichev A.S."/>
            <person name="Mardanov A.V."/>
            <person name="Beletsky A.V."/>
            <person name="Chupakov A.V."/>
            <person name="Kokryatskaya N.M."/>
            <person name="Pimenov N.V."/>
            <person name="Ravin N.V."/>
        </authorList>
    </citation>
    <scope>NUCLEOTIDE SEQUENCE [LARGE SCALE GENOMIC DNA]</scope>
</reference>
<evidence type="ECO:0000313" key="10">
    <source>
        <dbReference type="EMBL" id="QLJ53031.1"/>
    </source>
</evidence>
<keyword evidence="2 8" id="KW-0547">Nucleotide-binding</keyword>
<dbReference type="Pfam" id="PF09180">
    <property type="entry name" value="ProRS-C_1"/>
    <property type="match status" value="1"/>
</dbReference>
<dbReference type="GO" id="GO:0006433">
    <property type="term" value="P:prolyl-tRNA aminoacylation"/>
    <property type="evidence" value="ECO:0007669"/>
    <property type="project" value="UniProtKB-UniRule"/>
</dbReference>
<dbReference type="Gene3D" id="3.40.50.800">
    <property type="entry name" value="Anticodon-binding domain"/>
    <property type="match status" value="1"/>
</dbReference>
<evidence type="ECO:0000256" key="2">
    <source>
        <dbReference type="ARBA" id="ARBA00022741"/>
    </source>
</evidence>
<feature type="domain" description="Aminoacyl-transfer RNA synthetases class-II family profile" evidence="9">
    <location>
        <begin position="56"/>
        <end position="292"/>
    </location>
</feature>
<dbReference type="SUPFAM" id="SSF52954">
    <property type="entry name" value="Class II aaRS ABD-related"/>
    <property type="match status" value="1"/>
</dbReference>
<name>A0A7D5XD32_FERL1</name>
<comment type="subunit">
    <text evidence="8">Homodimer.</text>
</comment>
<dbReference type="EC" id="6.1.1.15" evidence="8"/>
<dbReference type="SUPFAM" id="SSF64586">
    <property type="entry name" value="C-terminal domain of ProRS"/>
    <property type="match status" value="1"/>
</dbReference>
<dbReference type="InterPro" id="IPR036621">
    <property type="entry name" value="Anticodon-bd_dom_sf"/>
</dbReference>
<evidence type="ECO:0000256" key="7">
    <source>
        <dbReference type="ARBA" id="ARBA00060806"/>
    </source>
</evidence>
<protein>
    <recommendedName>
        <fullName evidence="8">Proline--tRNA ligase</fullName>
        <ecNumber evidence="8">6.1.1.15</ecNumber>
    </recommendedName>
    <alternativeName>
        <fullName evidence="8">Prolyl-tRNA synthetase</fullName>
        <shortName evidence="8">ProRS</shortName>
    </alternativeName>
</protein>
<dbReference type="InterPro" id="IPR016061">
    <property type="entry name" value="Pro-tRNA_ligase_II_C"/>
</dbReference>
<dbReference type="AlphaFoldDB" id="A0A7D5XD32"/>
<dbReference type="SMART" id="SM00946">
    <property type="entry name" value="ProRS-C_1"/>
    <property type="match status" value="1"/>
</dbReference>
<accession>A0A7D5XD32</accession>
<dbReference type="Pfam" id="PF00587">
    <property type="entry name" value="tRNA-synt_2b"/>
    <property type="match status" value="1"/>
</dbReference>
<keyword evidence="1 8" id="KW-0436">Ligase</keyword>
<dbReference type="InterPro" id="IPR017449">
    <property type="entry name" value="Pro-tRNA_synth_II"/>
</dbReference>
<dbReference type="KEGG" id="flt:Sv326_0856"/>
<organism evidence="10 11">
    <name type="scientific">Fermentimicrarchaeum limneticum</name>
    <dbReference type="NCBI Taxonomy" id="2795018"/>
    <lineage>
        <taxon>Archaea</taxon>
        <taxon>Candidatus Micrarchaeota</taxon>
        <taxon>Candidatus Fermentimicrarchaeales</taxon>
        <taxon>Candidatus Fermentimicrarchaeaceae</taxon>
        <taxon>Candidatus Fermentimicrarchaeum</taxon>
    </lineage>
</organism>
<dbReference type="PANTHER" id="PTHR43382:SF2">
    <property type="entry name" value="BIFUNCTIONAL GLUTAMATE_PROLINE--TRNA LIGASE"/>
    <property type="match status" value="1"/>
</dbReference>
<keyword evidence="8" id="KW-0963">Cytoplasm</keyword>
<comment type="domain">
    <text evidence="8">Consists of three domains: the N-terminal catalytic domain, the anticodon-binding domain and the C-terminal extension.</text>
</comment>
<dbReference type="FunFam" id="3.30.930.10:FF:000037">
    <property type="entry name" value="Proline--tRNA ligase"/>
    <property type="match status" value="1"/>
</dbReference>
<dbReference type="Pfam" id="PF03129">
    <property type="entry name" value="HGTP_anticodon"/>
    <property type="match status" value="1"/>
</dbReference>
<evidence type="ECO:0000259" key="9">
    <source>
        <dbReference type="PROSITE" id="PS50862"/>
    </source>
</evidence>
<dbReference type="HAMAP" id="MF_01571">
    <property type="entry name" value="Pro_tRNA_synth_type3"/>
    <property type="match status" value="1"/>
</dbReference>
<dbReference type="PANTHER" id="PTHR43382">
    <property type="entry name" value="PROLYL-TRNA SYNTHETASE"/>
    <property type="match status" value="1"/>
</dbReference>
<dbReference type="CDD" id="cd00862">
    <property type="entry name" value="ProRS_anticodon_zinc"/>
    <property type="match status" value="1"/>
</dbReference>